<evidence type="ECO:0000256" key="1">
    <source>
        <dbReference type="SAM" id="MobiDB-lite"/>
    </source>
</evidence>
<proteinExistence type="predicted"/>
<dbReference type="KEGG" id="zmk:HG535_0A00220"/>
<dbReference type="InterPro" id="IPR035293">
    <property type="entry name" value="Vac17"/>
</dbReference>
<organism evidence="2 3">
    <name type="scientific">Zygotorulaspora mrakii</name>
    <name type="common">Zygosaccharomyces mrakii</name>
    <dbReference type="NCBI Taxonomy" id="42260"/>
    <lineage>
        <taxon>Eukaryota</taxon>
        <taxon>Fungi</taxon>
        <taxon>Dikarya</taxon>
        <taxon>Ascomycota</taxon>
        <taxon>Saccharomycotina</taxon>
        <taxon>Saccharomycetes</taxon>
        <taxon>Saccharomycetales</taxon>
        <taxon>Saccharomycetaceae</taxon>
        <taxon>Zygotorulaspora</taxon>
    </lineage>
</organism>
<name>A0A7H9AWW6_ZYGMR</name>
<dbReference type="GO" id="GO:0043495">
    <property type="term" value="F:protein-membrane adaptor activity"/>
    <property type="evidence" value="ECO:0007669"/>
    <property type="project" value="InterPro"/>
</dbReference>
<feature type="region of interest" description="Disordered" evidence="1">
    <location>
        <begin position="277"/>
        <end position="297"/>
    </location>
</feature>
<keyword evidence="3" id="KW-1185">Reference proteome</keyword>
<accession>A0A7H9AWW6</accession>
<sequence length="422" mass="48135">MVRMTTLENITEHLLNRAQEAVLQLELWISQEQNLQQPECYNRKEDLKDTYSIYVAQLNSLCVRSEYVMSKLNQERTQRPSNYTNRRYIEDLVYEFQDVTTRLNDLALLQKKDGTPSSKSSKCSWDSFQPKPLKITERHRSHMEATQLSPIRKDNKKKVVIFSELQDSPMNCSKCVSLPGSPLKEANKNTVRLAKSYDTGLNGNSTSRSAHSNKNDVKSFFKGKQRISISLFEDCEMDEDSMSDQDTVISINFRDDGKSVPLRRYNSHESILSVKKQPSVSSRFQPSPFPSRINGPSMKSVRISSEPVFSRASKSVCSRQLLSEFVKRSQGITEVKEITENSSFFTRWNPFSTKPAISKEVKTSHDAGQKITASQALKKTTLCDLRSELKFVSQRREPAGPVLDSTIAYDDLREALNTDLIL</sequence>
<dbReference type="Proteomes" id="UP000509704">
    <property type="component" value="Chromosome 1"/>
</dbReference>
<dbReference type="RefSeq" id="XP_037141810.1">
    <property type="nucleotide sequence ID" value="XM_037285915.1"/>
</dbReference>
<dbReference type="GO" id="GO:0000011">
    <property type="term" value="P:vacuole inheritance"/>
    <property type="evidence" value="ECO:0007669"/>
    <property type="project" value="InterPro"/>
</dbReference>
<dbReference type="OrthoDB" id="4070503at2759"/>
<reference evidence="2 3" key="1">
    <citation type="submission" date="2020-07" db="EMBL/GenBank/DDBJ databases">
        <title>The yeast mating-type switching endonuclease HO is a domesticated member of an unorthodox homing genetic element family.</title>
        <authorList>
            <person name="Coughlan A.Y."/>
            <person name="Lombardi L."/>
            <person name="Braun-Galleani S."/>
            <person name="Martos A.R."/>
            <person name="Galeote V."/>
            <person name="Bigey F."/>
            <person name="Dequin S."/>
            <person name="Byrne K.P."/>
            <person name="Wolfe K.H."/>
        </authorList>
    </citation>
    <scope>NUCLEOTIDE SEQUENCE [LARGE SCALE GENOMIC DNA]</scope>
    <source>
        <strain evidence="2 3">NRRL Y-6702</strain>
    </source>
</reference>
<dbReference type="Pfam" id="PF17321">
    <property type="entry name" value="Vac17"/>
    <property type="match status" value="1"/>
</dbReference>
<dbReference type="EMBL" id="CP058604">
    <property type="protein sequence ID" value="QLG70082.1"/>
    <property type="molecule type" value="Genomic_DNA"/>
</dbReference>
<dbReference type="AlphaFoldDB" id="A0A7H9AWW6"/>
<evidence type="ECO:0000313" key="2">
    <source>
        <dbReference type="EMBL" id="QLG70082.1"/>
    </source>
</evidence>
<dbReference type="GeneID" id="59233718"/>
<protein>
    <submittedName>
        <fullName evidence="2">Uncharacterized protein</fullName>
    </submittedName>
</protein>
<feature type="compositionally biased region" description="Low complexity" evidence="1">
    <location>
        <begin position="277"/>
        <end position="292"/>
    </location>
</feature>
<evidence type="ECO:0000313" key="3">
    <source>
        <dbReference type="Proteomes" id="UP000509704"/>
    </source>
</evidence>
<gene>
    <name evidence="2" type="ORF">HG535_0A00220</name>
</gene>